<dbReference type="InterPro" id="IPR036397">
    <property type="entry name" value="RNaseH_sf"/>
</dbReference>
<feature type="region of interest" description="Disordered" evidence="1">
    <location>
        <begin position="663"/>
        <end position="700"/>
    </location>
</feature>
<reference evidence="4" key="1">
    <citation type="journal article" date="2017" name="Nat. Commun.">
        <title>The North American bullfrog draft genome provides insight into hormonal regulation of long noncoding RNA.</title>
        <authorList>
            <person name="Hammond S.A."/>
            <person name="Warren R.L."/>
            <person name="Vandervalk B.P."/>
            <person name="Kucuk E."/>
            <person name="Khan H."/>
            <person name="Gibb E.A."/>
            <person name="Pandoh P."/>
            <person name="Kirk H."/>
            <person name="Zhao Y."/>
            <person name="Jones M."/>
            <person name="Mungall A.J."/>
            <person name="Coope R."/>
            <person name="Pleasance S."/>
            <person name="Moore R.A."/>
            <person name="Holt R.A."/>
            <person name="Round J.M."/>
            <person name="Ohora S."/>
            <person name="Walle B.V."/>
            <person name="Veldhoen N."/>
            <person name="Helbing C.C."/>
            <person name="Birol I."/>
        </authorList>
    </citation>
    <scope>NUCLEOTIDE SEQUENCE [LARGE SCALE GENOMIC DNA]</scope>
</reference>
<feature type="compositionally biased region" description="Basic and acidic residues" evidence="1">
    <location>
        <begin position="673"/>
        <end position="685"/>
    </location>
</feature>
<feature type="compositionally biased region" description="Basic and acidic residues" evidence="1">
    <location>
        <begin position="312"/>
        <end position="324"/>
    </location>
</feature>
<dbReference type="Pfam" id="PF00476">
    <property type="entry name" value="DNA_pol_A"/>
    <property type="match status" value="1"/>
</dbReference>
<dbReference type="Gene3D" id="3.30.70.370">
    <property type="match status" value="1"/>
</dbReference>
<evidence type="ECO:0000313" key="4">
    <source>
        <dbReference type="Proteomes" id="UP000228934"/>
    </source>
</evidence>
<dbReference type="PANTHER" id="PTHR10133">
    <property type="entry name" value="DNA POLYMERASE I"/>
    <property type="match status" value="1"/>
</dbReference>
<evidence type="ECO:0000256" key="1">
    <source>
        <dbReference type="SAM" id="MobiDB-lite"/>
    </source>
</evidence>
<sequence length="1288" mass="142905">MGIQWDPNGSGDTSFTSSGSSLDKDSHSSSRREDGSEKASKSTRETSQKNPSPPVGEGKRTADPEKSVLPERREATTSSNTSGPGRVQNSVPSKTKEKATIPTKIESLVSQDNELSTEPPITDNIPEHLSNVSSKTKPKTRNTTSMASPVADNFKKIKDEVANISRGDQSGESSVSINPNSNVLQCDTVMKETAGEKKKTLQFSEIKDLQGERPDIEIARIANTSPPAPIQPTDTLQEHQSVFGSFHHKQNEMNAPCRQTEPAPAVAETKPAPCFPGDVRSPDFCAASRTFEDSFQLDTQTEKIMQQQVASESEREQRDGDSKLAAELSNQNSDTQSLAAFELVREETHVDVGDPREEQITHLSQVTVNAVQNVSNHSDEPKLISEGPERQAQLKTYEKYSWLRGNDVSLTDTQLQSLFQTLHTQPREERRSPQNLAEIQNCVAPEEDGFPCNQVAETSLNMSDSFLFDSFNEDLGIVPKLEEPTLNPASGSDKETLQTIVKLSLPIDDLIEEQDEPIRCEEASISFSQLDSFQMVEVLDHAELPVVLESQSKNKIPHCPDPLPCESLEKSFKKRERTVAIRNQEWSELSFNLTQGMQELLDQCSSPSSNHKSHNLHMTQLQQIVVDPCVKEIYPKWEEPKIGLEAIDPPHTPSVDPCLLAADNSTPNVASESAEKLDSRPESRNDLIPPTPPSASTSGMMIGMSCVKSRTRDELGQSMIFPSLDAEEETFLGSRSEVEECMDIAEDEPVLDEGFSLHLSQDSVPLPPSSSEEFSIIDVASDQNLFQVFLKEWRNQKTFSLAVACEKRTQPASSRSCIGGRFKPAQSSRQIPAKEDGLPIQGWGDVLLVGVAVCWGGKDAYYLSLQREQDQSDISASLAPPPLDQNLSVKDRLWHVQSTLEQKEAQRTVIMYNFIEQYKALVLGCRASVTGHFQDPKVACWLLDPGSKERTIHNMVANFLPHELPLLDGVGTGQGVQSLGLCADGDQSGRYRAAIESVLVFSIMAKLNGLIEREKLQDVFRNVEMPTQYCLALLELNGIGFSTEECETQKHVMQAKLNEIEAQAYQLAGHSFSLTSPDDVAQVLFIELKLPPNGDVKGQGNKKTLGYTRRAAINGNRVRLSKQFSTVKDVLEKLKPLHPLPGLILEWKRITNAITKVVFPLQREKSYSQTLDMERIYPVSQTHTATGRVSFTEPNIQNVPKDFEIEMPRLVEESPPSQDPGPSNLSKNRGKKKKFAVPKLQADQIPAEKGVSFFVSMRHAFIPFSGNSIHIRAPYNRCYFLVRSLFLF</sequence>
<feature type="region of interest" description="Disordered" evidence="1">
    <location>
        <begin position="1"/>
        <end position="154"/>
    </location>
</feature>
<organism evidence="3 4">
    <name type="scientific">Aquarana catesbeiana</name>
    <name type="common">American bullfrog</name>
    <name type="synonym">Rana catesbeiana</name>
    <dbReference type="NCBI Taxonomy" id="8400"/>
    <lineage>
        <taxon>Eukaryota</taxon>
        <taxon>Metazoa</taxon>
        <taxon>Chordata</taxon>
        <taxon>Craniata</taxon>
        <taxon>Vertebrata</taxon>
        <taxon>Euteleostomi</taxon>
        <taxon>Amphibia</taxon>
        <taxon>Batrachia</taxon>
        <taxon>Anura</taxon>
        <taxon>Neobatrachia</taxon>
        <taxon>Ranoidea</taxon>
        <taxon>Ranidae</taxon>
        <taxon>Aquarana</taxon>
    </lineage>
</organism>
<dbReference type="FunFam" id="1.20.1060.10:FF:000002">
    <property type="entry name" value="Polymerase (DNA directed), theta"/>
    <property type="match status" value="1"/>
</dbReference>
<dbReference type="InterPro" id="IPR002298">
    <property type="entry name" value="DNA_polymerase_A"/>
</dbReference>
<dbReference type="InterPro" id="IPR043502">
    <property type="entry name" value="DNA/RNA_pol_sf"/>
</dbReference>
<dbReference type="InterPro" id="IPR001098">
    <property type="entry name" value="DNA-dir_DNA_pol_A_palm_dom"/>
</dbReference>
<feature type="compositionally biased region" description="Polar residues" evidence="1">
    <location>
        <begin position="130"/>
        <end position="147"/>
    </location>
</feature>
<dbReference type="Proteomes" id="UP000228934">
    <property type="component" value="Unassembled WGS sequence"/>
</dbReference>
<feature type="compositionally biased region" description="Low complexity" evidence="1">
    <location>
        <begin position="9"/>
        <end position="21"/>
    </location>
</feature>
<dbReference type="EMBL" id="KV924022">
    <property type="protein sequence ID" value="PIO39965.1"/>
    <property type="molecule type" value="Genomic_DNA"/>
</dbReference>
<dbReference type="SUPFAM" id="SSF56672">
    <property type="entry name" value="DNA/RNA polymerases"/>
    <property type="match status" value="1"/>
</dbReference>
<keyword evidence="4" id="KW-1185">Reference proteome</keyword>
<feature type="region of interest" description="Disordered" evidence="1">
    <location>
        <begin position="1212"/>
        <end position="1232"/>
    </location>
</feature>
<dbReference type="Gene3D" id="3.30.420.10">
    <property type="entry name" value="Ribonuclease H-like superfamily/Ribonuclease H"/>
    <property type="match status" value="1"/>
</dbReference>
<protein>
    <recommendedName>
        <fullName evidence="2">DNA-directed DNA polymerase family A palm domain-containing protein</fullName>
    </recommendedName>
</protein>
<feature type="compositionally biased region" description="Polar residues" evidence="1">
    <location>
        <begin position="76"/>
        <end position="93"/>
    </location>
</feature>
<dbReference type="GO" id="GO:0003887">
    <property type="term" value="F:DNA-directed DNA polymerase activity"/>
    <property type="evidence" value="ECO:0007669"/>
    <property type="project" value="InterPro"/>
</dbReference>
<feature type="region of interest" description="Disordered" evidence="1">
    <location>
        <begin position="304"/>
        <end position="334"/>
    </location>
</feature>
<evidence type="ECO:0000313" key="3">
    <source>
        <dbReference type="EMBL" id="PIO39965.1"/>
    </source>
</evidence>
<name>A0A2G9SIM7_AQUCT</name>
<gene>
    <name evidence="3" type="ORF">AB205_0154640</name>
</gene>
<feature type="domain" description="DNA-directed DNA polymerase family A palm" evidence="2">
    <location>
        <begin position="1044"/>
        <end position="1202"/>
    </location>
</feature>
<dbReference type="FunFam" id="3.30.420.10:FF:000066">
    <property type="entry name" value="DNA polymerase theta"/>
    <property type="match status" value="1"/>
</dbReference>
<dbReference type="GO" id="GO:0097681">
    <property type="term" value="P:double-strand break repair via alternative nonhomologous end joining"/>
    <property type="evidence" value="ECO:0007669"/>
    <property type="project" value="TreeGrafter"/>
</dbReference>
<evidence type="ECO:0000259" key="2">
    <source>
        <dbReference type="Pfam" id="PF00476"/>
    </source>
</evidence>
<dbReference type="PANTHER" id="PTHR10133:SF62">
    <property type="entry name" value="DNA POLYMERASE THETA"/>
    <property type="match status" value="1"/>
</dbReference>
<feature type="compositionally biased region" description="Basic and acidic residues" evidence="1">
    <location>
        <begin position="22"/>
        <end position="47"/>
    </location>
</feature>
<proteinExistence type="predicted"/>
<dbReference type="Gene3D" id="1.20.1060.10">
    <property type="entry name" value="Taq DNA Polymerase, Chain T, domain 4"/>
    <property type="match status" value="1"/>
</dbReference>
<accession>A0A2G9SIM7</accession>
<dbReference type="GO" id="GO:0006261">
    <property type="term" value="P:DNA-templated DNA replication"/>
    <property type="evidence" value="ECO:0007669"/>
    <property type="project" value="InterPro"/>
</dbReference>
<feature type="compositionally biased region" description="Basic and acidic residues" evidence="1">
    <location>
        <begin position="57"/>
        <end position="75"/>
    </location>
</feature>
<dbReference type="GO" id="GO:0003677">
    <property type="term" value="F:DNA binding"/>
    <property type="evidence" value="ECO:0007669"/>
    <property type="project" value="InterPro"/>
</dbReference>
<dbReference type="OrthoDB" id="2320933at2759"/>